<evidence type="ECO:0000313" key="3">
    <source>
        <dbReference type="Proteomes" id="UP000652761"/>
    </source>
</evidence>
<keyword evidence="3" id="KW-1185">Reference proteome</keyword>
<dbReference type="Proteomes" id="UP000652761">
    <property type="component" value="Unassembled WGS sequence"/>
</dbReference>
<dbReference type="OrthoDB" id="952271at2759"/>
<evidence type="ECO:0000313" key="2">
    <source>
        <dbReference type="EMBL" id="MQL73149.1"/>
    </source>
</evidence>
<dbReference type="Gene3D" id="3.30.830.10">
    <property type="entry name" value="Metalloenzyme, LuxS/M16 peptidase-like"/>
    <property type="match status" value="1"/>
</dbReference>
<dbReference type="GO" id="GO:0046872">
    <property type="term" value="F:metal ion binding"/>
    <property type="evidence" value="ECO:0007669"/>
    <property type="project" value="InterPro"/>
</dbReference>
<dbReference type="EMBL" id="NMUH01000155">
    <property type="protein sequence ID" value="MQL73149.1"/>
    <property type="molecule type" value="Genomic_DNA"/>
</dbReference>
<dbReference type="AlphaFoldDB" id="A0A843TY07"/>
<comment type="caution">
    <text evidence="2">The sequence shown here is derived from an EMBL/GenBank/DDBJ whole genome shotgun (WGS) entry which is preliminary data.</text>
</comment>
<protein>
    <submittedName>
        <fullName evidence="2">Uncharacterized protein</fullName>
    </submittedName>
</protein>
<dbReference type="InterPro" id="IPR011249">
    <property type="entry name" value="Metalloenz_LuxS/M16"/>
</dbReference>
<organism evidence="2 3">
    <name type="scientific">Colocasia esculenta</name>
    <name type="common">Wild taro</name>
    <name type="synonym">Arum esculentum</name>
    <dbReference type="NCBI Taxonomy" id="4460"/>
    <lineage>
        <taxon>Eukaryota</taxon>
        <taxon>Viridiplantae</taxon>
        <taxon>Streptophyta</taxon>
        <taxon>Embryophyta</taxon>
        <taxon>Tracheophyta</taxon>
        <taxon>Spermatophyta</taxon>
        <taxon>Magnoliopsida</taxon>
        <taxon>Liliopsida</taxon>
        <taxon>Araceae</taxon>
        <taxon>Aroideae</taxon>
        <taxon>Colocasieae</taxon>
        <taxon>Colocasia</taxon>
    </lineage>
</organism>
<gene>
    <name evidence="2" type="ORF">Taro_005484</name>
</gene>
<evidence type="ECO:0000256" key="1">
    <source>
        <dbReference type="SAM" id="Phobius"/>
    </source>
</evidence>
<keyword evidence="1" id="KW-0472">Membrane</keyword>
<dbReference type="SUPFAM" id="SSF63411">
    <property type="entry name" value="LuxS/MPP-like metallohydrolase"/>
    <property type="match status" value="1"/>
</dbReference>
<sequence length="169" mass="19139">MTLVHKAVDACKSVLRGLHGNKIVQRELDRAKRTLLMRHEAETKSNAYWLGLLAYLQASSVPRKDVSCIKDLIFLYEAATVEDVYVAYETLKVDDESLYACVGIAGNQAGEDFSASHDCKAAFSIELIRVQVLAFPRKMQCSLKSHFFYGNVNTLMVIYYLLFKEKEFA</sequence>
<feature type="transmembrane region" description="Helical" evidence="1">
    <location>
        <begin position="146"/>
        <end position="163"/>
    </location>
</feature>
<keyword evidence="1" id="KW-0812">Transmembrane</keyword>
<name>A0A843TY07_COLES</name>
<proteinExistence type="predicted"/>
<reference evidence="2" key="1">
    <citation type="submission" date="2017-07" db="EMBL/GenBank/DDBJ databases">
        <title>Taro Niue Genome Assembly and Annotation.</title>
        <authorList>
            <person name="Atibalentja N."/>
            <person name="Keating K."/>
            <person name="Fields C.J."/>
        </authorList>
    </citation>
    <scope>NUCLEOTIDE SEQUENCE</scope>
    <source>
        <strain evidence="2">Niue_2</strain>
        <tissue evidence="2">Leaf</tissue>
    </source>
</reference>
<accession>A0A843TY07</accession>
<keyword evidence="1" id="KW-1133">Transmembrane helix</keyword>